<dbReference type="Gene3D" id="2.60.120.260">
    <property type="entry name" value="Galactose-binding domain-like"/>
    <property type="match status" value="1"/>
</dbReference>
<evidence type="ECO:0000313" key="4">
    <source>
        <dbReference type="Proteomes" id="UP001320876"/>
    </source>
</evidence>
<evidence type="ECO:0000259" key="1">
    <source>
        <dbReference type="Pfam" id="PF16694"/>
    </source>
</evidence>
<feature type="domain" description="Cytochrome P460" evidence="1">
    <location>
        <begin position="67"/>
        <end position="159"/>
    </location>
</feature>
<dbReference type="InterPro" id="IPR032033">
    <property type="entry name" value="Cytochrome_P460"/>
</dbReference>
<keyword evidence="4" id="KW-1185">Reference proteome</keyword>
<dbReference type="InterPro" id="IPR031712">
    <property type="entry name" value="DUF5077"/>
</dbReference>
<dbReference type="Pfam" id="PF16871">
    <property type="entry name" value="DUF5077"/>
    <property type="match status" value="1"/>
</dbReference>
<sequence length="302" mass="32867">MRAIVCFIFLGLPVGAAPTDEELLAFVKKRAALERVTPQAFDMSKAVAARCSIDAVLLPSNPHAAAKSHVFANDPAALPIFDPWGKFPEGSLIVKEKLGAADGKTQLFTGMWKREKGYFPECGDWEFFTVDGAATKLVERGKLAQCASCHERYVQGDYVSKIYASAAQLSGGRIVLHASKAQVHGKKLQYEPQEKKNTLGFWVDAADHASWSFDVTRPGRFEVHVWQGCGKGSGGSEVEISAAGQGVRFTVEDTGHFQNFKERQVGTLSFEKAGPQKLEVRALSKPGAAVMDLRQMVLVPVP</sequence>
<feature type="domain" description="DUF5077" evidence="2">
    <location>
        <begin position="197"/>
        <end position="298"/>
    </location>
</feature>
<dbReference type="InterPro" id="IPR038142">
    <property type="entry name" value="Cytochrome_P460_sp"/>
</dbReference>
<dbReference type="EMBL" id="JAPDDT010000001">
    <property type="protein sequence ID" value="MCW1921465.1"/>
    <property type="molecule type" value="Genomic_DNA"/>
</dbReference>
<dbReference type="Pfam" id="PF16694">
    <property type="entry name" value="Cytochrome_P460"/>
    <property type="match status" value="1"/>
</dbReference>
<dbReference type="Proteomes" id="UP001320876">
    <property type="component" value="Unassembled WGS sequence"/>
</dbReference>
<dbReference type="Gene3D" id="3.50.70.20">
    <property type="entry name" value="Cytochrome P460"/>
    <property type="match status" value="1"/>
</dbReference>
<comment type="caution">
    <text evidence="3">The sequence shown here is derived from an EMBL/GenBank/DDBJ whole genome shotgun (WGS) entry which is preliminary data.</text>
</comment>
<name>A0ABT3GCV6_9BACT</name>
<gene>
    <name evidence="3" type="ORF">OKA05_02805</name>
</gene>
<accession>A0ABT3GCV6</accession>
<evidence type="ECO:0000313" key="3">
    <source>
        <dbReference type="EMBL" id="MCW1921465.1"/>
    </source>
</evidence>
<reference evidence="3 4" key="1">
    <citation type="submission" date="2022-10" db="EMBL/GenBank/DDBJ databases">
        <title>Luteolibacter arcticus strain CCTCC AB 2014275, whole genome shotgun sequencing project.</title>
        <authorList>
            <person name="Zhao G."/>
            <person name="Shen L."/>
        </authorList>
    </citation>
    <scope>NUCLEOTIDE SEQUENCE [LARGE SCALE GENOMIC DNA]</scope>
    <source>
        <strain evidence="3 4">CCTCC AB 2014275</strain>
    </source>
</reference>
<evidence type="ECO:0000259" key="2">
    <source>
        <dbReference type="Pfam" id="PF16871"/>
    </source>
</evidence>
<organism evidence="3 4">
    <name type="scientific">Luteolibacter arcticus</name>
    <dbReference type="NCBI Taxonomy" id="1581411"/>
    <lineage>
        <taxon>Bacteria</taxon>
        <taxon>Pseudomonadati</taxon>
        <taxon>Verrucomicrobiota</taxon>
        <taxon>Verrucomicrobiia</taxon>
        <taxon>Verrucomicrobiales</taxon>
        <taxon>Verrucomicrobiaceae</taxon>
        <taxon>Luteolibacter</taxon>
    </lineage>
</organism>
<proteinExistence type="predicted"/>
<dbReference type="RefSeq" id="WP_264485574.1">
    <property type="nucleotide sequence ID" value="NZ_JAPDDT010000001.1"/>
</dbReference>
<protein>
    <submittedName>
        <fullName evidence="3">Cytochrome P460 family protein</fullName>
    </submittedName>
</protein>
<dbReference type="CDD" id="cd20716">
    <property type="entry name" value="cyt_P460_fam"/>
    <property type="match status" value="1"/>
</dbReference>